<dbReference type="SUPFAM" id="SSF53448">
    <property type="entry name" value="Nucleotide-diphospho-sugar transferases"/>
    <property type="match status" value="1"/>
</dbReference>
<accession>A0A895XQW3</accession>
<evidence type="ECO:0000256" key="1">
    <source>
        <dbReference type="ARBA" id="ARBA00006115"/>
    </source>
</evidence>
<evidence type="ECO:0000256" key="7">
    <source>
        <dbReference type="ARBA" id="ARBA00047343"/>
    </source>
</evidence>
<evidence type="ECO:0000256" key="4">
    <source>
        <dbReference type="ARBA" id="ARBA00022695"/>
    </source>
</evidence>
<dbReference type="PANTHER" id="PTHR46390:SF1">
    <property type="entry name" value="MANNOSE-1-PHOSPHATE GUANYLYLTRANSFERASE"/>
    <property type="match status" value="1"/>
</dbReference>
<dbReference type="InterPro" id="IPR029044">
    <property type="entry name" value="Nucleotide-diphossugar_trans"/>
</dbReference>
<dbReference type="InterPro" id="IPR051161">
    <property type="entry name" value="Mannose-6P_isomerase_type2"/>
</dbReference>
<keyword evidence="6" id="KW-0342">GTP-binding</keyword>
<reference evidence="10" key="1">
    <citation type="submission" date="2021-02" db="EMBL/GenBank/DDBJ databases">
        <title>Natronoglycomyces albus gen. nov., sp. nov, a haloalkaliphilic actinobacterium from a soda solonchak soil.</title>
        <authorList>
            <person name="Sorokin D.Y."/>
            <person name="Khijniak T.V."/>
            <person name="Zakharycheva A.P."/>
            <person name="Boueva O.V."/>
            <person name="Ariskina E.V."/>
            <person name="Hahnke R.L."/>
            <person name="Bunk B."/>
            <person name="Sproer C."/>
            <person name="Schumann P."/>
            <person name="Evtushenko L.I."/>
            <person name="Kublanov I.V."/>
        </authorList>
    </citation>
    <scope>NUCLEOTIDE SEQUENCE</scope>
    <source>
        <strain evidence="10">DSM 106290</strain>
    </source>
</reference>
<dbReference type="PANTHER" id="PTHR46390">
    <property type="entry name" value="MANNOSE-1-PHOSPHATE GUANYLYLTRANSFERASE"/>
    <property type="match status" value="1"/>
</dbReference>
<dbReference type="EC" id="2.7.7.13" evidence="2"/>
<evidence type="ECO:0000313" key="10">
    <source>
        <dbReference type="EMBL" id="QSB05903.1"/>
    </source>
</evidence>
<feature type="domain" description="Nucleotidyl transferase" evidence="8">
    <location>
        <begin position="32"/>
        <end position="305"/>
    </location>
</feature>
<dbReference type="Proteomes" id="UP000662939">
    <property type="component" value="Chromosome"/>
</dbReference>
<dbReference type="GO" id="GO:0009298">
    <property type="term" value="P:GDP-mannose biosynthetic process"/>
    <property type="evidence" value="ECO:0007669"/>
    <property type="project" value="TreeGrafter"/>
</dbReference>
<dbReference type="InterPro" id="IPR054566">
    <property type="entry name" value="ManC/GMP-like_b-helix"/>
</dbReference>
<organism evidence="10 11">
    <name type="scientific">Natronoglycomyces albus</name>
    <dbReference type="NCBI Taxonomy" id="2811108"/>
    <lineage>
        <taxon>Bacteria</taxon>
        <taxon>Bacillati</taxon>
        <taxon>Actinomycetota</taxon>
        <taxon>Actinomycetes</taxon>
        <taxon>Glycomycetales</taxon>
        <taxon>Glycomycetaceae</taxon>
        <taxon>Natronoglycomyces</taxon>
    </lineage>
</organism>
<dbReference type="Pfam" id="PF00483">
    <property type="entry name" value="NTP_transferase"/>
    <property type="match status" value="1"/>
</dbReference>
<evidence type="ECO:0000256" key="5">
    <source>
        <dbReference type="ARBA" id="ARBA00022741"/>
    </source>
</evidence>
<evidence type="ECO:0000259" key="8">
    <source>
        <dbReference type="Pfam" id="PF00483"/>
    </source>
</evidence>
<keyword evidence="5" id="KW-0547">Nucleotide-binding</keyword>
<dbReference type="FunFam" id="3.90.550.10:FF:000046">
    <property type="entry name" value="Mannose-1-phosphate guanylyltransferase (GDP)"/>
    <property type="match status" value="1"/>
</dbReference>
<keyword evidence="11" id="KW-1185">Reference proteome</keyword>
<keyword evidence="4 10" id="KW-0548">Nucleotidyltransferase</keyword>
<dbReference type="AlphaFoldDB" id="A0A895XQW3"/>
<dbReference type="KEGG" id="nav:JQS30_02970"/>
<dbReference type="CDD" id="cd02509">
    <property type="entry name" value="GDP-M1P_Guanylyltransferase"/>
    <property type="match status" value="1"/>
</dbReference>
<dbReference type="InterPro" id="IPR005835">
    <property type="entry name" value="NTP_transferase_dom"/>
</dbReference>
<gene>
    <name evidence="10" type="ORF">JQS30_02970</name>
</gene>
<protein>
    <recommendedName>
        <fullName evidence="2">mannose-1-phosphate guanylyltransferase</fullName>
        <ecNumber evidence="2">2.7.7.13</ecNumber>
    </recommendedName>
</protein>
<comment type="catalytic activity">
    <reaction evidence="7">
        <text>alpha-D-mannose 1-phosphate + GTP + H(+) = GDP-alpha-D-mannose + diphosphate</text>
        <dbReference type="Rhea" id="RHEA:15229"/>
        <dbReference type="ChEBI" id="CHEBI:15378"/>
        <dbReference type="ChEBI" id="CHEBI:33019"/>
        <dbReference type="ChEBI" id="CHEBI:37565"/>
        <dbReference type="ChEBI" id="CHEBI:57527"/>
        <dbReference type="ChEBI" id="CHEBI:58409"/>
        <dbReference type="EC" id="2.7.7.13"/>
    </reaction>
</comment>
<evidence type="ECO:0000259" key="9">
    <source>
        <dbReference type="Pfam" id="PF22640"/>
    </source>
</evidence>
<proteinExistence type="inferred from homology"/>
<evidence type="ECO:0000256" key="6">
    <source>
        <dbReference type="ARBA" id="ARBA00023134"/>
    </source>
</evidence>
<dbReference type="SUPFAM" id="SSF159283">
    <property type="entry name" value="Guanosine diphospho-D-mannose pyrophosphorylase/mannose-6-phosphate isomerase linker domain"/>
    <property type="match status" value="1"/>
</dbReference>
<keyword evidence="3" id="KW-0808">Transferase</keyword>
<dbReference type="GO" id="GO:0005525">
    <property type="term" value="F:GTP binding"/>
    <property type="evidence" value="ECO:0007669"/>
    <property type="project" value="UniProtKB-KW"/>
</dbReference>
<comment type="similarity">
    <text evidence="1">Belongs to the mannose-6-phosphate isomerase type 2 family.</text>
</comment>
<feature type="domain" description="MannoseP isomerase/GMP-like beta-helix" evidence="9">
    <location>
        <begin position="328"/>
        <end position="380"/>
    </location>
</feature>
<sequence>MSKSSRIAPAVPGHVAPWSGREDVRLRDMLHAVVPAGGSGTRLWPLSRAQNPKFLHTLTGTDRSLLQATVDRLRLLSADDHMYVVTGSAHAVAVARQLPSCPESNILVEPSPRDSAAAIALAAAVIAERDENAVMGAFHADHLIADDEQFADTVSRAMELAEDGLLMTIGITPSGPETGYGYLRLGQPRGPGFQLAEFKEKPDQVSAVEYVSSGNYLWNAGMFVWRVDVFLAELAAQRPALHDTVRRLAAAWEAPERATLLDQLWPALERISVDYAVMEPAAAAGKVGVVPGNFGWNDIGDFDTLGSVLRPADQFGNVIVSSEDRPVLTVESKRNVLVPASGRLIATLGCDDMIVVDTDEAVLVATRDRAQEVKQIVDQLKETGRTDLV</sequence>
<dbReference type="EMBL" id="CP070496">
    <property type="protein sequence ID" value="QSB05903.1"/>
    <property type="molecule type" value="Genomic_DNA"/>
</dbReference>
<evidence type="ECO:0000256" key="2">
    <source>
        <dbReference type="ARBA" id="ARBA00012387"/>
    </source>
</evidence>
<evidence type="ECO:0000256" key="3">
    <source>
        <dbReference type="ARBA" id="ARBA00022679"/>
    </source>
</evidence>
<evidence type="ECO:0000313" key="11">
    <source>
        <dbReference type="Proteomes" id="UP000662939"/>
    </source>
</evidence>
<dbReference type="GO" id="GO:0004475">
    <property type="term" value="F:mannose-1-phosphate guanylyltransferase (GTP) activity"/>
    <property type="evidence" value="ECO:0007669"/>
    <property type="project" value="UniProtKB-EC"/>
</dbReference>
<dbReference type="InterPro" id="IPR049577">
    <property type="entry name" value="GMPP_N"/>
</dbReference>
<dbReference type="Gene3D" id="3.90.550.10">
    <property type="entry name" value="Spore Coat Polysaccharide Biosynthesis Protein SpsA, Chain A"/>
    <property type="match status" value="1"/>
</dbReference>
<name>A0A895XQW3_9ACTN</name>
<dbReference type="Pfam" id="PF22640">
    <property type="entry name" value="ManC_GMP_beta-helix"/>
    <property type="match status" value="1"/>
</dbReference>